<evidence type="ECO:0000256" key="1">
    <source>
        <dbReference type="SAM" id="Coils"/>
    </source>
</evidence>
<dbReference type="WBParaSite" id="SRDH1_66330.1">
    <property type="protein sequence ID" value="SRDH1_66330.1"/>
    <property type="gene ID" value="SRDH1_66330"/>
</dbReference>
<feature type="coiled-coil region" evidence="1">
    <location>
        <begin position="119"/>
        <end position="146"/>
    </location>
</feature>
<keyword evidence="2" id="KW-1185">Reference proteome</keyword>
<accession>A0AA85FUR9</accession>
<dbReference type="Proteomes" id="UP000050792">
    <property type="component" value="Unassembled WGS sequence"/>
</dbReference>
<protein>
    <submittedName>
        <fullName evidence="3">Uncharacterized protein</fullName>
    </submittedName>
</protein>
<evidence type="ECO:0000313" key="3">
    <source>
        <dbReference type="WBParaSite" id="SRDH1_66330.1"/>
    </source>
</evidence>
<reference evidence="3" key="2">
    <citation type="submission" date="2023-11" db="UniProtKB">
        <authorList>
            <consortium name="WormBaseParasite"/>
        </authorList>
    </citation>
    <scope>IDENTIFICATION</scope>
</reference>
<dbReference type="AlphaFoldDB" id="A0AA85FUR9"/>
<name>A0AA85FUR9_9TREM</name>
<reference evidence="2" key="1">
    <citation type="submission" date="2022-06" db="EMBL/GenBank/DDBJ databases">
        <authorList>
            <person name="Berger JAMES D."/>
            <person name="Berger JAMES D."/>
        </authorList>
    </citation>
    <scope>NUCLEOTIDE SEQUENCE [LARGE SCALE GENOMIC DNA]</scope>
</reference>
<evidence type="ECO:0000313" key="2">
    <source>
        <dbReference type="Proteomes" id="UP000050792"/>
    </source>
</evidence>
<sequence length="245" mass="27770">MCSSSVVFFGDNFDHNQWNGKCEDTCHIGYSSKSEQFESQLEAMNSGELSSVGDLELQLSACNRIVSLLCNRLSTGYFQQVQLLNNLNQCGDSLSVTLSTLLKHDYFVNLNQSRVKGAEEEAIMAMDQLKAKRANLKATIEGLDEQVALPENSLYERTQELHKCQTLLVKYCPTYQKPVTPYFVGPEVPTSELSIKIHEPNNNYTSEPAVFNLRDLQSFEPKESFLRSPSIKFKFLYQLRNGENL</sequence>
<proteinExistence type="predicted"/>
<organism evidence="2 3">
    <name type="scientific">Schistosoma rodhaini</name>
    <dbReference type="NCBI Taxonomy" id="6188"/>
    <lineage>
        <taxon>Eukaryota</taxon>
        <taxon>Metazoa</taxon>
        <taxon>Spiralia</taxon>
        <taxon>Lophotrochozoa</taxon>
        <taxon>Platyhelminthes</taxon>
        <taxon>Trematoda</taxon>
        <taxon>Digenea</taxon>
        <taxon>Strigeidida</taxon>
        <taxon>Schistosomatoidea</taxon>
        <taxon>Schistosomatidae</taxon>
        <taxon>Schistosoma</taxon>
    </lineage>
</organism>
<keyword evidence="1" id="KW-0175">Coiled coil</keyword>